<dbReference type="RefSeq" id="XP_018735395.1">
    <property type="nucleotide sequence ID" value="XM_018878052.1"/>
</dbReference>
<gene>
    <name evidence="1" type="primary">PEX6</name>
    <name evidence="1" type="ORF">AWJ20_1196</name>
</gene>
<dbReference type="KEGG" id="slb:AWJ20_1196"/>
<name>A0A161HLG7_9ASCO</name>
<keyword evidence="2" id="KW-1185">Reference proteome</keyword>
<reference evidence="1 2" key="1">
    <citation type="submission" date="2016-02" db="EMBL/GenBank/DDBJ databases">
        <title>Complete genome sequence and transcriptome regulation of the pentose utilising yeast Sugiyamaella lignohabitans.</title>
        <authorList>
            <person name="Bellasio M."/>
            <person name="Peymann A."/>
            <person name="Valli M."/>
            <person name="Sipitzky M."/>
            <person name="Graf A."/>
            <person name="Sauer M."/>
            <person name="Marx H."/>
            <person name="Mattanovich D."/>
        </authorList>
    </citation>
    <scope>NUCLEOTIDE SEQUENCE [LARGE SCALE GENOMIC DNA]</scope>
    <source>
        <strain evidence="1 2">CBS 10342</strain>
    </source>
</reference>
<evidence type="ECO:0000313" key="2">
    <source>
        <dbReference type="Proteomes" id="UP000189580"/>
    </source>
</evidence>
<dbReference type="AlphaFoldDB" id="A0A161HLG7"/>
<proteinExistence type="predicted"/>
<evidence type="ECO:0000313" key="1">
    <source>
        <dbReference type="EMBL" id="ANB12918.1"/>
    </source>
</evidence>
<accession>A0A161HLG7</accession>
<dbReference type="EMBL" id="CP014501">
    <property type="protein sequence ID" value="ANB12918.1"/>
    <property type="molecule type" value="Genomic_DNA"/>
</dbReference>
<protein>
    <submittedName>
        <fullName evidence="1">Peroxin-6</fullName>
    </submittedName>
</protein>
<sequence>MPTRISVEESSVPASHLIANGKTAKLNGRRVENNFNQDPIQSKFTEMPVSDSLTAVGLKTNSVDNSIYTNGTTNGSGNAQDKLGLSTSGSIISAVSDTKTHVQEKKVKIPPRVFKSNIIESYKIPNDTVRLSHDLYEDLASPKYVTIQCLTNELQGIPWTLFRAEVDEALNPNTCAIKSSINSISVGTNSSQPRVVQIANTDPVYITHAIVSVDAEFYHQHQNNPHNGILLTQLRQSHILRQGELHPEVDGGCRIRICEPVDQGLFDPAKIKLTVVCDNHVSTVSLLSPNSNGSIGMIQNASSASLESDDSLDVEISKFLDVDDDEDQDNTLAASNGPSATLSVSVLQRPIFVDTLTPTPEPFDDMESVAYVRIEQLAKIGSLSGDIVCSIC</sequence>
<dbReference type="GeneID" id="30032971"/>
<organism evidence="1 2">
    <name type="scientific">Sugiyamaella lignohabitans</name>
    <dbReference type="NCBI Taxonomy" id="796027"/>
    <lineage>
        <taxon>Eukaryota</taxon>
        <taxon>Fungi</taxon>
        <taxon>Dikarya</taxon>
        <taxon>Ascomycota</taxon>
        <taxon>Saccharomycotina</taxon>
        <taxon>Dipodascomycetes</taxon>
        <taxon>Dipodascales</taxon>
        <taxon>Trichomonascaceae</taxon>
        <taxon>Sugiyamaella</taxon>
    </lineage>
</organism>
<dbReference type="Proteomes" id="UP000189580">
    <property type="component" value="Chromosome a"/>
</dbReference>